<sequence>MKTLKTAHIGIAVIGLLLFFSCSSTAKISENNPPFKVLKATYSNWKGSKPSENGFLITIKTNNSAVVLDTVFFRNTITPLIFNKEPETYSATIVVPNSKLDLQLDINSKNEFGNQVPHTSTKIPFDLKENEAVVSYLYKGKNYFHKISNVIKVSLN</sequence>
<gene>
    <name evidence="2" type="ORF">ACFQ5N_03760</name>
</gene>
<dbReference type="Proteomes" id="UP001597241">
    <property type="component" value="Unassembled WGS sequence"/>
</dbReference>
<dbReference type="PROSITE" id="PS51257">
    <property type="entry name" value="PROKAR_LIPOPROTEIN"/>
    <property type="match status" value="1"/>
</dbReference>
<dbReference type="EMBL" id="JBHTMV010000003">
    <property type="protein sequence ID" value="MFD1292945.1"/>
    <property type="molecule type" value="Genomic_DNA"/>
</dbReference>
<evidence type="ECO:0000256" key="1">
    <source>
        <dbReference type="SAM" id="SignalP"/>
    </source>
</evidence>
<protein>
    <recommendedName>
        <fullName evidence="4">Lipoprotein</fullName>
    </recommendedName>
</protein>
<evidence type="ECO:0008006" key="4">
    <source>
        <dbReference type="Google" id="ProtNLM"/>
    </source>
</evidence>
<feature type="signal peptide" evidence="1">
    <location>
        <begin position="1"/>
        <end position="26"/>
    </location>
</feature>
<comment type="caution">
    <text evidence="2">The sequence shown here is derived from an EMBL/GenBank/DDBJ whole genome shotgun (WGS) entry which is preliminary data.</text>
</comment>
<evidence type="ECO:0000313" key="2">
    <source>
        <dbReference type="EMBL" id="MFD1292945.1"/>
    </source>
</evidence>
<dbReference type="RefSeq" id="WP_386807863.1">
    <property type="nucleotide sequence ID" value="NZ_JBHTMV010000003.1"/>
</dbReference>
<evidence type="ECO:0000313" key="3">
    <source>
        <dbReference type="Proteomes" id="UP001597241"/>
    </source>
</evidence>
<keyword evidence="3" id="KW-1185">Reference proteome</keyword>
<name>A0ABW3WNS8_9FLAO</name>
<feature type="chain" id="PRO_5047187149" description="Lipoprotein" evidence="1">
    <location>
        <begin position="27"/>
        <end position="156"/>
    </location>
</feature>
<organism evidence="2 3">
    <name type="scientific">Lutibacter holmesii</name>
    <dbReference type="NCBI Taxonomy" id="1137985"/>
    <lineage>
        <taxon>Bacteria</taxon>
        <taxon>Pseudomonadati</taxon>
        <taxon>Bacteroidota</taxon>
        <taxon>Flavobacteriia</taxon>
        <taxon>Flavobacteriales</taxon>
        <taxon>Flavobacteriaceae</taxon>
        <taxon>Lutibacter</taxon>
    </lineage>
</organism>
<accession>A0ABW3WNS8</accession>
<reference evidence="3" key="1">
    <citation type="journal article" date="2019" name="Int. J. Syst. Evol. Microbiol.">
        <title>The Global Catalogue of Microorganisms (GCM) 10K type strain sequencing project: providing services to taxonomists for standard genome sequencing and annotation.</title>
        <authorList>
            <consortium name="The Broad Institute Genomics Platform"/>
            <consortium name="The Broad Institute Genome Sequencing Center for Infectious Disease"/>
            <person name="Wu L."/>
            <person name="Ma J."/>
        </authorList>
    </citation>
    <scope>NUCLEOTIDE SEQUENCE [LARGE SCALE GENOMIC DNA]</scope>
    <source>
        <strain evidence="3">CCUG 62221</strain>
    </source>
</reference>
<keyword evidence="1" id="KW-0732">Signal</keyword>
<proteinExistence type="predicted"/>